<dbReference type="Pfam" id="PF00535">
    <property type="entry name" value="Glycos_transf_2"/>
    <property type="match status" value="1"/>
</dbReference>
<organism evidence="3 4">
    <name type="scientific">Marivirga salinarum</name>
    <dbReference type="NCBI Taxonomy" id="3059078"/>
    <lineage>
        <taxon>Bacteria</taxon>
        <taxon>Pseudomonadati</taxon>
        <taxon>Bacteroidota</taxon>
        <taxon>Cytophagia</taxon>
        <taxon>Cytophagales</taxon>
        <taxon>Marivirgaceae</taxon>
        <taxon>Marivirga</taxon>
    </lineage>
</organism>
<feature type="domain" description="Glycosyltransferase 2-like" evidence="2">
    <location>
        <begin position="5"/>
        <end position="167"/>
    </location>
</feature>
<dbReference type="Gene3D" id="3.90.550.10">
    <property type="entry name" value="Spore Coat Polysaccharide Biosynthesis Protein SpsA, Chain A"/>
    <property type="match status" value="1"/>
</dbReference>
<dbReference type="EMBL" id="CP129971">
    <property type="protein sequence ID" value="WMN11809.1"/>
    <property type="molecule type" value="Genomic_DNA"/>
</dbReference>
<dbReference type="PANTHER" id="PTHR43685:SF2">
    <property type="entry name" value="GLYCOSYLTRANSFERASE 2-LIKE DOMAIN-CONTAINING PROTEIN"/>
    <property type="match status" value="1"/>
</dbReference>
<feature type="transmembrane region" description="Helical" evidence="1">
    <location>
        <begin position="290"/>
        <end position="311"/>
    </location>
</feature>
<feature type="transmembrane region" description="Helical" evidence="1">
    <location>
        <begin position="264"/>
        <end position="283"/>
    </location>
</feature>
<reference evidence="3 4" key="1">
    <citation type="submission" date="2023-08" db="EMBL/GenBank/DDBJ databases">
        <title>Comparative genomics and taxonomic characterization of three novel marine species of genus Marivirga.</title>
        <authorList>
            <person name="Muhammad N."/>
            <person name="Kim S.-G."/>
        </authorList>
    </citation>
    <scope>NUCLEOTIDE SEQUENCE [LARGE SCALE GENOMIC DNA]</scope>
    <source>
        <strain evidence="3 4">BDSF4-3</strain>
    </source>
</reference>
<evidence type="ECO:0000259" key="2">
    <source>
        <dbReference type="Pfam" id="PF00535"/>
    </source>
</evidence>
<dbReference type="InterPro" id="IPR029044">
    <property type="entry name" value="Nucleotide-diphossugar_trans"/>
</dbReference>
<keyword evidence="3" id="KW-0328">Glycosyltransferase</keyword>
<dbReference type="PANTHER" id="PTHR43685">
    <property type="entry name" value="GLYCOSYLTRANSFERASE"/>
    <property type="match status" value="1"/>
</dbReference>
<gene>
    <name evidence="3" type="ORF">QYS49_10930</name>
</gene>
<keyword evidence="4" id="KW-1185">Reference proteome</keyword>
<keyword evidence="1" id="KW-0472">Membrane</keyword>
<proteinExistence type="predicted"/>
<dbReference type="SUPFAM" id="SSF53448">
    <property type="entry name" value="Nucleotide-diphospho-sugar transferases"/>
    <property type="match status" value="1"/>
</dbReference>
<protein>
    <submittedName>
        <fullName evidence="3">Glycosyltransferase</fullName>
        <ecNumber evidence="3">2.4.-.-</ecNumber>
    </submittedName>
</protein>
<sequence length="328" mass="37984">MRFYSVVIPIYNRPDEIKELLESLTQQTFTNFEIIIVEDGSQIKCEEICNSFKDKLNIQYFYKENSGQGFSRNFGFEKAKGDYYIVFDSDCIIPKDYFETVDHFLNENPLDAFGGPDAALDSFTIVQKAISYSMTSFFTTGGIRGGNKQLEKFRPRSFNMGISKEVFEKTGGYNITRMGEDIEFSIRIEKAGFKTGLIPNAKVYHKRRTRLDQFYKQLFFFGRGRINIFRFYKSELKAVHLLPVAFVLALFFWLSTALWQWELFQLGAAVLAVYFILIGIDAFMKTKNFLVAWLSLITSFIQLFAYGMGFLKESFAYLRQPEPEGVKA</sequence>
<dbReference type="InterPro" id="IPR001173">
    <property type="entry name" value="Glyco_trans_2-like"/>
</dbReference>
<evidence type="ECO:0000313" key="4">
    <source>
        <dbReference type="Proteomes" id="UP001230496"/>
    </source>
</evidence>
<dbReference type="AlphaFoldDB" id="A0AA51NAP5"/>
<feature type="transmembrane region" description="Helical" evidence="1">
    <location>
        <begin position="238"/>
        <end position="258"/>
    </location>
</feature>
<dbReference type="Proteomes" id="UP001230496">
    <property type="component" value="Chromosome"/>
</dbReference>
<name>A0AA51NAP5_9BACT</name>
<keyword evidence="1" id="KW-1133">Transmembrane helix</keyword>
<keyword evidence="3" id="KW-0808">Transferase</keyword>
<evidence type="ECO:0000256" key="1">
    <source>
        <dbReference type="SAM" id="Phobius"/>
    </source>
</evidence>
<keyword evidence="1" id="KW-0812">Transmembrane</keyword>
<dbReference type="EC" id="2.4.-.-" evidence="3"/>
<accession>A0AA51NAP5</accession>
<dbReference type="InterPro" id="IPR050834">
    <property type="entry name" value="Glycosyltransf_2"/>
</dbReference>
<dbReference type="KEGG" id="msaa:QYS49_10930"/>
<evidence type="ECO:0000313" key="3">
    <source>
        <dbReference type="EMBL" id="WMN11809.1"/>
    </source>
</evidence>
<dbReference type="RefSeq" id="WP_308349511.1">
    <property type="nucleotide sequence ID" value="NZ_CP129971.1"/>
</dbReference>
<dbReference type="GO" id="GO:0016757">
    <property type="term" value="F:glycosyltransferase activity"/>
    <property type="evidence" value="ECO:0007669"/>
    <property type="project" value="UniProtKB-KW"/>
</dbReference>